<accession>A0A0F8WQU4</accession>
<reference evidence="1" key="1">
    <citation type="journal article" date="2015" name="Nature">
        <title>Complex archaea that bridge the gap between prokaryotes and eukaryotes.</title>
        <authorList>
            <person name="Spang A."/>
            <person name="Saw J.H."/>
            <person name="Jorgensen S.L."/>
            <person name="Zaremba-Niedzwiedzka K."/>
            <person name="Martijn J."/>
            <person name="Lind A.E."/>
            <person name="van Eijk R."/>
            <person name="Schleper C."/>
            <person name="Guy L."/>
            <person name="Ettema T.J."/>
        </authorList>
    </citation>
    <scope>NUCLEOTIDE SEQUENCE</scope>
</reference>
<dbReference type="EMBL" id="LAZR01063549">
    <property type="protein sequence ID" value="KKK59302.1"/>
    <property type="molecule type" value="Genomic_DNA"/>
</dbReference>
<comment type="caution">
    <text evidence="1">The sequence shown here is derived from an EMBL/GenBank/DDBJ whole genome shotgun (WGS) entry which is preliminary data.</text>
</comment>
<evidence type="ECO:0000313" key="1">
    <source>
        <dbReference type="EMBL" id="KKK59302.1"/>
    </source>
</evidence>
<dbReference type="AlphaFoldDB" id="A0A0F8WQU4"/>
<sequence>YARLLKEEFDMPGVEARAEKIIAARG</sequence>
<name>A0A0F8WQU4_9ZZZZ</name>
<feature type="non-terminal residue" evidence="1">
    <location>
        <position position="1"/>
    </location>
</feature>
<protein>
    <submittedName>
        <fullName evidence="1">Uncharacterized protein</fullName>
    </submittedName>
</protein>
<proteinExistence type="predicted"/>
<gene>
    <name evidence="1" type="ORF">LCGC14_3035780</name>
</gene>
<organism evidence="1">
    <name type="scientific">marine sediment metagenome</name>
    <dbReference type="NCBI Taxonomy" id="412755"/>
    <lineage>
        <taxon>unclassified sequences</taxon>
        <taxon>metagenomes</taxon>
        <taxon>ecological metagenomes</taxon>
    </lineage>
</organism>